<keyword evidence="1" id="KW-0812">Transmembrane</keyword>
<feature type="transmembrane region" description="Helical" evidence="1">
    <location>
        <begin position="190"/>
        <end position="206"/>
    </location>
</feature>
<accession>A0ABS6ZC48</accession>
<feature type="transmembrane region" description="Helical" evidence="1">
    <location>
        <begin position="81"/>
        <end position="104"/>
    </location>
</feature>
<feature type="transmembrane region" description="Helical" evidence="1">
    <location>
        <begin position="498"/>
        <end position="520"/>
    </location>
</feature>
<feature type="transmembrane region" description="Helical" evidence="1">
    <location>
        <begin position="125"/>
        <end position="146"/>
    </location>
</feature>
<protein>
    <submittedName>
        <fullName evidence="2">ABC transporter permease</fullName>
    </submittedName>
</protein>
<dbReference type="RefSeq" id="WP_219670199.1">
    <property type="nucleotide sequence ID" value="NZ_WTFF01000237.1"/>
</dbReference>
<organism evidence="2 3">
    <name type="scientific">Streptomyces bambusae</name>
    <dbReference type="NCBI Taxonomy" id="1550616"/>
    <lineage>
        <taxon>Bacteria</taxon>
        <taxon>Bacillati</taxon>
        <taxon>Actinomycetota</taxon>
        <taxon>Actinomycetes</taxon>
        <taxon>Kitasatosporales</taxon>
        <taxon>Streptomycetaceae</taxon>
        <taxon>Streptomyces</taxon>
    </lineage>
</organism>
<feature type="transmembrane region" description="Helical" evidence="1">
    <location>
        <begin position="452"/>
        <end position="473"/>
    </location>
</feature>
<keyword evidence="3" id="KW-1185">Reference proteome</keyword>
<proteinExistence type="predicted"/>
<name>A0ABS6ZC48_9ACTN</name>
<keyword evidence="1" id="KW-0472">Membrane</keyword>
<evidence type="ECO:0000313" key="3">
    <source>
        <dbReference type="Proteomes" id="UP000812013"/>
    </source>
</evidence>
<feature type="transmembrane region" description="Helical" evidence="1">
    <location>
        <begin position="385"/>
        <end position="410"/>
    </location>
</feature>
<sequence length="527" mass="52892">MNRQLAGTGALLRLALRRDRVMMPVWVLVTSLLVTSMPRSLSTVYGTAAERAQAAATMNANSSMRALYGPVFSDSLGGLTAWRAGVVGAVLAAVMSLVIVVRHTRDEEETGRQEMLSAAMVGRRAPLTAALLAAVVADAAVGLVIAGRLAGQGAPGALALGLAVAGTGLVFATVAALAAQLTESARAAKGIAAAALGAAFVLRAAGDSGSADGESALVWVSPLGWVEHVRAFGGERWWVLALFAAAVTVQAVLAYALTGRRDVGMSFLAARPGPAEGRLGGVGALAWRLQRGSVFGWSAGFLVAGLVFGGMAEGAADLVGDNEKTRQIIERMGGQTALTDAFLAAMAGMLGLVAALYIVASVLRLSGEESAQRAEPLLAHPVGRLAWAGGHLAVAFGGSALILAVGGLGLGLGHGQGVADTAGVIGACLAQLPAVWTIGAVAVLLYGVAPRLAAVAWAVAGAALALGWVGPALNVPQSVMNLSPFAHLPKLPGAAEVAWAPLLVLTALAAAAAAAGLAALRRRDLAG</sequence>
<evidence type="ECO:0000313" key="2">
    <source>
        <dbReference type="EMBL" id="MBW5485297.1"/>
    </source>
</evidence>
<gene>
    <name evidence="2" type="ORF">GPJ59_26330</name>
</gene>
<feature type="transmembrane region" description="Helical" evidence="1">
    <location>
        <begin position="237"/>
        <end position="257"/>
    </location>
</feature>
<dbReference type="Proteomes" id="UP000812013">
    <property type="component" value="Unassembled WGS sequence"/>
</dbReference>
<reference evidence="2 3" key="1">
    <citation type="submission" date="2019-12" db="EMBL/GenBank/DDBJ databases">
        <title>Genome sequence of Streptomyces bambusae.</title>
        <authorList>
            <person name="Bansal K."/>
            <person name="Choksket S."/>
            <person name="Korpole S."/>
            <person name="Patil P.B."/>
        </authorList>
    </citation>
    <scope>NUCLEOTIDE SEQUENCE [LARGE SCALE GENOMIC DNA]</scope>
    <source>
        <strain evidence="2 3">SK60</strain>
    </source>
</reference>
<dbReference type="EMBL" id="WTFF01000237">
    <property type="protein sequence ID" value="MBW5485297.1"/>
    <property type="molecule type" value="Genomic_DNA"/>
</dbReference>
<feature type="transmembrane region" description="Helical" evidence="1">
    <location>
        <begin position="341"/>
        <end position="365"/>
    </location>
</feature>
<comment type="caution">
    <text evidence="2">The sequence shown here is derived from an EMBL/GenBank/DDBJ whole genome shotgun (WGS) entry which is preliminary data.</text>
</comment>
<keyword evidence="1" id="KW-1133">Transmembrane helix</keyword>
<feature type="transmembrane region" description="Helical" evidence="1">
    <location>
        <begin position="294"/>
        <end position="312"/>
    </location>
</feature>
<evidence type="ECO:0000256" key="1">
    <source>
        <dbReference type="SAM" id="Phobius"/>
    </source>
</evidence>
<feature type="transmembrane region" description="Helical" evidence="1">
    <location>
        <begin position="422"/>
        <end position="445"/>
    </location>
</feature>
<feature type="transmembrane region" description="Helical" evidence="1">
    <location>
        <begin position="158"/>
        <end position="178"/>
    </location>
</feature>